<dbReference type="Gene3D" id="3.40.50.360">
    <property type="match status" value="1"/>
</dbReference>
<sequence length="189" mass="21427">MKNILIVNANPKADSLCKHLADIYEIEAREYHRVRRFNLSQMVFDTNLREGYGMQPLEPCLEDFQQALIWAGHLVIVSPIWWGSLPAAFKGLLDRSLLPGFAFRYDANNEAVIPLLQGKSARLMFTMDAPADFAEEQAASVVTQLDRFTLQFCGFSPASISYFPSASWVTAECLERWQQSIEVFGRQGE</sequence>
<evidence type="ECO:0000313" key="5">
    <source>
        <dbReference type="Proteomes" id="UP000009175"/>
    </source>
</evidence>
<dbReference type="PANTHER" id="PTHR10204">
    <property type="entry name" value="NAD P H OXIDOREDUCTASE-RELATED"/>
    <property type="match status" value="1"/>
</dbReference>
<name>A1S978_SHEAM</name>
<accession>A1S978</accession>
<evidence type="ECO:0000313" key="4">
    <source>
        <dbReference type="EMBL" id="ABM00935.1"/>
    </source>
</evidence>
<protein>
    <submittedName>
        <fullName evidence="4">NAD(P)H dehydrogenase (Quinone)</fullName>
    </submittedName>
</protein>
<dbReference type="InterPro" id="IPR003680">
    <property type="entry name" value="Flavodoxin_fold"/>
</dbReference>
<proteinExistence type="inferred from homology"/>
<dbReference type="InterPro" id="IPR029039">
    <property type="entry name" value="Flavoprotein-like_sf"/>
</dbReference>
<gene>
    <name evidence="4" type="ordered locus">Sama_2732</name>
</gene>
<reference evidence="4 5" key="1">
    <citation type="submission" date="2006-12" db="EMBL/GenBank/DDBJ databases">
        <title>Complete sequence of Shewanella amazonensis SB2B.</title>
        <authorList>
            <consortium name="US DOE Joint Genome Institute"/>
            <person name="Copeland A."/>
            <person name="Lucas S."/>
            <person name="Lapidus A."/>
            <person name="Barry K."/>
            <person name="Detter J.C."/>
            <person name="Glavina del Rio T."/>
            <person name="Hammon N."/>
            <person name="Israni S."/>
            <person name="Dalin E."/>
            <person name="Tice H."/>
            <person name="Pitluck S."/>
            <person name="Munk A.C."/>
            <person name="Brettin T."/>
            <person name="Bruce D."/>
            <person name="Han C."/>
            <person name="Tapia R."/>
            <person name="Gilna P."/>
            <person name="Schmutz J."/>
            <person name="Larimer F."/>
            <person name="Land M."/>
            <person name="Hauser L."/>
            <person name="Kyrpides N."/>
            <person name="Mikhailova N."/>
            <person name="Fredrickson J."/>
            <person name="Richardson P."/>
        </authorList>
    </citation>
    <scope>NUCLEOTIDE SEQUENCE [LARGE SCALE GENOMIC DNA]</scope>
    <source>
        <strain evidence="5">ATCC BAA-1098 / SB2B</strain>
    </source>
</reference>
<dbReference type="AlphaFoldDB" id="A1S978"/>
<dbReference type="Proteomes" id="UP000009175">
    <property type="component" value="Chromosome"/>
</dbReference>
<organism evidence="4 5">
    <name type="scientific">Shewanella amazonensis (strain ATCC BAA-1098 / SB2B)</name>
    <dbReference type="NCBI Taxonomy" id="326297"/>
    <lineage>
        <taxon>Bacteria</taxon>
        <taxon>Pseudomonadati</taxon>
        <taxon>Pseudomonadota</taxon>
        <taxon>Gammaproteobacteria</taxon>
        <taxon>Alteromonadales</taxon>
        <taxon>Shewanellaceae</taxon>
        <taxon>Shewanella</taxon>
    </lineage>
</organism>
<dbReference type="HOGENOM" id="CLU_058643_1_0_6"/>
<dbReference type="InterPro" id="IPR051545">
    <property type="entry name" value="NAD(P)H_dehydrogenase_qn"/>
</dbReference>
<comment type="similarity">
    <text evidence="1">Belongs to the NAD(P)H dehydrogenase (quinone) family.</text>
</comment>
<dbReference type="OrthoDB" id="9798454at2"/>
<dbReference type="GO" id="GO:0005829">
    <property type="term" value="C:cytosol"/>
    <property type="evidence" value="ECO:0007669"/>
    <property type="project" value="TreeGrafter"/>
</dbReference>
<feature type="domain" description="Flavodoxin-like fold" evidence="3">
    <location>
        <begin position="2"/>
        <end position="179"/>
    </location>
</feature>
<dbReference type="PANTHER" id="PTHR10204:SF34">
    <property type="entry name" value="NAD(P)H DEHYDROGENASE [QUINONE] 1 ISOFORM 1"/>
    <property type="match status" value="1"/>
</dbReference>
<dbReference type="GO" id="GO:0003955">
    <property type="term" value="F:NAD(P)H dehydrogenase (quinone) activity"/>
    <property type="evidence" value="ECO:0007669"/>
    <property type="project" value="TreeGrafter"/>
</dbReference>
<dbReference type="KEGG" id="saz:Sama_2732"/>
<dbReference type="Pfam" id="PF02525">
    <property type="entry name" value="Flavodoxin_2"/>
    <property type="match status" value="1"/>
</dbReference>
<dbReference type="SUPFAM" id="SSF52218">
    <property type="entry name" value="Flavoproteins"/>
    <property type="match status" value="1"/>
</dbReference>
<keyword evidence="5" id="KW-1185">Reference proteome</keyword>
<dbReference type="STRING" id="326297.Sama_2732"/>
<evidence type="ECO:0000256" key="1">
    <source>
        <dbReference type="ARBA" id="ARBA00006252"/>
    </source>
</evidence>
<evidence type="ECO:0000256" key="2">
    <source>
        <dbReference type="ARBA" id="ARBA00023002"/>
    </source>
</evidence>
<dbReference type="RefSeq" id="WP_011760840.1">
    <property type="nucleotide sequence ID" value="NC_008700.1"/>
</dbReference>
<dbReference type="EMBL" id="CP000507">
    <property type="protein sequence ID" value="ABM00935.1"/>
    <property type="molecule type" value="Genomic_DNA"/>
</dbReference>
<dbReference type="eggNOG" id="COG2249">
    <property type="taxonomic scope" value="Bacteria"/>
</dbReference>
<evidence type="ECO:0000259" key="3">
    <source>
        <dbReference type="Pfam" id="PF02525"/>
    </source>
</evidence>
<keyword evidence="2" id="KW-0560">Oxidoreductase</keyword>